<sequence>MLKELFLQLQLLAFQEPRYNRRDHGSLTIQTPLEPLLVACASTRHTVRDEYICRQAQELERYGREQKFSLDIMPDVCGLSNTAHSDCLDPREAIANWWPRSEYDLSGPFHAIILGNETVWKDVEVSGDWMQVKMALDCLRKLEPAHSKTTDLSISVKQQQDCGMPYGDADIYIPTRTDVAETATSILFTVGSLGNLTNLRLSIDGQESWFADALLSNRTDDQSVFQDRPLVSLTNISLPSSLISLSLGPFTHPILAYTPHVTAIALDDWCWFPGISRGSSPQGKLISAINHSRILLEHLQVWEIVEDGKLASVAREFPALKSLDLNKSDIPLWGFFRLEDILLQLASFTNVTSLTLPETQMLDVHFNYPECGNAFDNPEVVEELEREEEKARARLTELVMQNLQAVQKVKYGDGEWHNLR</sequence>
<dbReference type="EMBL" id="KN824320">
    <property type="protein sequence ID" value="KIM24783.1"/>
    <property type="molecule type" value="Genomic_DNA"/>
</dbReference>
<proteinExistence type="predicted"/>
<keyword evidence="2" id="KW-1185">Reference proteome</keyword>
<gene>
    <name evidence="1" type="ORF">M408DRAFT_229123</name>
</gene>
<protein>
    <submittedName>
        <fullName evidence="1">Uncharacterized protein</fullName>
    </submittedName>
</protein>
<organism evidence="1 2">
    <name type="scientific">Serendipita vermifera MAFF 305830</name>
    <dbReference type="NCBI Taxonomy" id="933852"/>
    <lineage>
        <taxon>Eukaryota</taxon>
        <taxon>Fungi</taxon>
        <taxon>Dikarya</taxon>
        <taxon>Basidiomycota</taxon>
        <taxon>Agaricomycotina</taxon>
        <taxon>Agaricomycetes</taxon>
        <taxon>Sebacinales</taxon>
        <taxon>Serendipitaceae</taxon>
        <taxon>Serendipita</taxon>
    </lineage>
</organism>
<evidence type="ECO:0000313" key="2">
    <source>
        <dbReference type="Proteomes" id="UP000054097"/>
    </source>
</evidence>
<name>A0A0C2WEA7_SERVB</name>
<dbReference type="AlphaFoldDB" id="A0A0C2WEA7"/>
<accession>A0A0C2WEA7</accession>
<reference evidence="1 2" key="1">
    <citation type="submission" date="2014-04" db="EMBL/GenBank/DDBJ databases">
        <authorList>
            <consortium name="DOE Joint Genome Institute"/>
            <person name="Kuo A."/>
            <person name="Zuccaro A."/>
            <person name="Kohler A."/>
            <person name="Nagy L.G."/>
            <person name="Floudas D."/>
            <person name="Copeland A."/>
            <person name="Barry K.W."/>
            <person name="Cichocki N."/>
            <person name="Veneault-Fourrey C."/>
            <person name="LaButti K."/>
            <person name="Lindquist E.A."/>
            <person name="Lipzen A."/>
            <person name="Lundell T."/>
            <person name="Morin E."/>
            <person name="Murat C."/>
            <person name="Sun H."/>
            <person name="Tunlid A."/>
            <person name="Henrissat B."/>
            <person name="Grigoriev I.V."/>
            <person name="Hibbett D.S."/>
            <person name="Martin F."/>
            <person name="Nordberg H.P."/>
            <person name="Cantor M.N."/>
            <person name="Hua S.X."/>
        </authorList>
    </citation>
    <scope>NUCLEOTIDE SEQUENCE [LARGE SCALE GENOMIC DNA]</scope>
    <source>
        <strain evidence="1 2">MAFF 305830</strain>
    </source>
</reference>
<dbReference type="OrthoDB" id="3636801at2759"/>
<evidence type="ECO:0000313" key="1">
    <source>
        <dbReference type="EMBL" id="KIM24783.1"/>
    </source>
</evidence>
<dbReference type="Proteomes" id="UP000054097">
    <property type="component" value="Unassembled WGS sequence"/>
</dbReference>
<reference evidence="2" key="2">
    <citation type="submission" date="2015-01" db="EMBL/GenBank/DDBJ databases">
        <title>Evolutionary Origins and Diversification of the Mycorrhizal Mutualists.</title>
        <authorList>
            <consortium name="DOE Joint Genome Institute"/>
            <consortium name="Mycorrhizal Genomics Consortium"/>
            <person name="Kohler A."/>
            <person name="Kuo A."/>
            <person name="Nagy L.G."/>
            <person name="Floudas D."/>
            <person name="Copeland A."/>
            <person name="Barry K.W."/>
            <person name="Cichocki N."/>
            <person name="Veneault-Fourrey C."/>
            <person name="LaButti K."/>
            <person name="Lindquist E.A."/>
            <person name="Lipzen A."/>
            <person name="Lundell T."/>
            <person name="Morin E."/>
            <person name="Murat C."/>
            <person name="Riley R."/>
            <person name="Ohm R."/>
            <person name="Sun H."/>
            <person name="Tunlid A."/>
            <person name="Henrissat B."/>
            <person name="Grigoriev I.V."/>
            <person name="Hibbett D.S."/>
            <person name="Martin F."/>
        </authorList>
    </citation>
    <scope>NUCLEOTIDE SEQUENCE [LARGE SCALE GENOMIC DNA]</scope>
    <source>
        <strain evidence="2">MAFF 305830</strain>
    </source>
</reference>
<dbReference type="HOGENOM" id="CLU_654102_0_0_1"/>